<feature type="region of interest" description="Disordered" evidence="9">
    <location>
        <begin position="159"/>
        <end position="223"/>
    </location>
</feature>
<dbReference type="InterPro" id="IPR041212">
    <property type="entry name" value="Vta1_C"/>
</dbReference>
<dbReference type="InterPro" id="IPR039431">
    <property type="entry name" value="Vta1/CALS_N"/>
</dbReference>
<dbReference type="GO" id="GO:0005771">
    <property type="term" value="C:multivesicular body"/>
    <property type="evidence" value="ECO:0007669"/>
    <property type="project" value="TreeGrafter"/>
</dbReference>
<keyword evidence="7" id="KW-0653">Protein transport</keyword>
<dbReference type="InterPro" id="IPR044538">
    <property type="entry name" value="Vta1-like"/>
</dbReference>
<evidence type="ECO:0000259" key="11">
    <source>
        <dbReference type="Pfam" id="PF18097"/>
    </source>
</evidence>
<proteinExistence type="inferred from homology"/>
<evidence type="ECO:0008006" key="14">
    <source>
        <dbReference type="Google" id="ProtNLM"/>
    </source>
</evidence>
<dbReference type="AlphaFoldDB" id="A0A9P6TAX9"/>
<evidence type="ECO:0000256" key="2">
    <source>
        <dbReference type="ARBA" id="ARBA00004496"/>
    </source>
</evidence>
<keyword evidence="6" id="KW-0967">Endosome</keyword>
<keyword evidence="8" id="KW-0472">Membrane</keyword>
<evidence type="ECO:0000256" key="5">
    <source>
        <dbReference type="ARBA" id="ARBA00022490"/>
    </source>
</evidence>
<evidence type="ECO:0000256" key="1">
    <source>
        <dbReference type="ARBA" id="ARBA00004481"/>
    </source>
</evidence>
<accession>A0A9P6TAX9</accession>
<evidence type="ECO:0000259" key="10">
    <source>
        <dbReference type="Pfam" id="PF04652"/>
    </source>
</evidence>
<comment type="similarity">
    <text evidence="3">Belongs to the VTA1 family.</text>
</comment>
<evidence type="ECO:0000256" key="6">
    <source>
        <dbReference type="ARBA" id="ARBA00022753"/>
    </source>
</evidence>
<dbReference type="PANTHER" id="PTHR46009:SF1">
    <property type="entry name" value="VACUOLAR PROTEIN SORTING-ASSOCIATED PROTEIN VTA1 HOMOLOG"/>
    <property type="match status" value="1"/>
</dbReference>
<dbReference type="GO" id="GO:0032511">
    <property type="term" value="P:late endosome to vacuole transport via multivesicular body sorting pathway"/>
    <property type="evidence" value="ECO:0007669"/>
    <property type="project" value="InterPro"/>
</dbReference>
<dbReference type="InterPro" id="IPR023175">
    <property type="entry name" value="Vta1/CALS_N_sf"/>
</dbReference>
<name>A0A9P6TAX9_9BASI</name>
<dbReference type="GO" id="GO:0015031">
    <property type="term" value="P:protein transport"/>
    <property type="evidence" value="ECO:0007669"/>
    <property type="project" value="UniProtKB-KW"/>
</dbReference>
<sequence length="383" mass="40521">MFRSSVLQSNILPHSIGAFHAAQNCLSIGDNEPETRQFLSILLEYLEGVSISCAIDAKARLSDQDAITNNLAARAYVENFALKIFDGADQEELGGNPTKLTAQRFLAAASFLEVVQSLTTQPESDILEKIKYSKWKAASISKAVREGFTTSSPAIEATSAGSSAAHTLSPIQPQPNSFSSSTSPLPPTGPSLDPWPTKELAPHSSSELPSPPGPSTPLSATHAAFPSTVFPPVYDSRPHQLPSVPLAGESIPSAPDLDPSRIALEPVIGVAPRHFPALAPQHPNHPVSPSAPSHDLRTSDLGPSLTSHILPAPLPTPPPTCVTNPLPAPLDIRPSAPAAMIDPKAIEEVQKHAKWAISALTYEDIATARKELIIALDKLSLLG</sequence>
<keyword evidence="4" id="KW-0813">Transport</keyword>
<evidence type="ECO:0000313" key="13">
    <source>
        <dbReference type="Proteomes" id="UP000886653"/>
    </source>
</evidence>
<dbReference type="Pfam" id="PF04652">
    <property type="entry name" value="Vta1"/>
    <property type="match status" value="1"/>
</dbReference>
<reference evidence="12" key="1">
    <citation type="submission" date="2013-11" db="EMBL/GenBank/DDBJ databases">
        <title>Genome sequence of the fusiform rust pathogen reveals effectors for host alternation and coevolution with pine.</title>
        <authorList>
            <consortium name="DOE Joint Genome Institute"/>
            <person name="Smith K."/>
            <person name="Pendleton A."/>
            <person name="Kubisiak T."/>
            <person name="Anderson C."/>
            <person name="Salamov A."/>
            <person name="Aerts A."/>
            <person name="Riley R."/>
            <person name="Clum A."/>
            <person name="Lindquist E."/>
            <person name="Ence D."/>
            <person name="Campbell M."/>
            <person name="Kronenberg Z."/>
            <person name="Feau N."/>
            <person name="Dhillon B."/>
            <person name="Hamelin R."/>
            <person name="Burleigh J."/>
            <person name="Smith J."/>
            <person name="Yandell M."/>
            <person name="Nelson C."/>
            <person name="Grigoriev I."/>
            <person name="Davis J."/>
        </authorList>
    </citation>
    <scope>NUCLEOTIDE SEQUENCE</scope>
    <source>
        <strain evidence="12">G11</strain>
    </source>
</reference>
<feature type="compositionally biased region" description="Polar residues" evidence="9">
    <location>
        <begin position="159"/>
        <end position="171"/>
    </location>
</feature>
<feature type="compositionally biased region" description="Low complexity" evidence="9">
    <location>
        <begin position="174"/>
        <end position="183"/>
    </location>
</feature>
<dbReference type="OrthoDB" id="391137at2759"/>
<dbReference type="Gene3D" id="1.20.5.420">
    <property type="entry name" value="Immunoglobulin FC, subunit C"/>
    <property type="match status" value="1"/>
</dbReference>
<gene>
    <name evidence="12" type="ORF">CROQUDRAFT_589421</name>
</gene>
<feature type="domain" description="Vta1 C-terminal" evidence="11">
    <location>
        <begin position="343"/>
        <end position="377"/>
    </location>
</feature>
<dbReference type="Gene3D" id="1.25.40.270">
    <property type="entry name" value="Vacuolar protein sorting-associated protein vta1"/>
    <property type="match status" value="1"/>
</dbReference>
<evidence type="ECO:0000256" key="3">
    <source>
        <dbReference type="ARBA" id="ARBA00007895"/>
    </source>
</evidence>
<dbReference type="Pfam" id="PF18097">
    <property type="entry name" value="Vta1_C"/>
    <property type="match status" value="1"/>
</dbReference>
<evidence type="ECO:0000313" key="12">
    <source>
        <dbReference type="EMBL" id="KAG0145075.1"/>
    </source>
</evidence>
<feature type="region of interest" description="Disordered" evidence="9">
    <location>
        <begin position="276"/>
        <end position="298"/>
    </location>
</feature>
<dbReference type="GO" id="GO:0010008">
    <property type="term" value="C:endosome membrane"/>
    <property type="evidence" value="ECO:0007669"/>
    <property type="project" value="UniProtKB-SubCell"/>
</dbReference>
<dbReference type="Proteomes" id="UP000886653">
    <property type="component" value="Unassembled WGS sequence"/>
</dbReference>
<comment type="caution">
    <text evidence="12">The sequence shown here is derived from an EMBL/GenBank/DDBJ whole genome shotgun (WGS) entry which is preliminary data.</text>
</comment>
<evidence type="ECO:0000256" key="8">
    <source>
        <dbReference type="ARBA" id="ARBA00023136"/>
    </source>
</evidence>
<dbReference type="PANTHER" id="PTHR46009">
    <property type="entry name" value="VACUOLAR PROTEIN SORTING-ASSOCIATED PROTEIN VTA1 HOMOLOG"/>
    <property type="match status" value="1"/>
</dbReference>
<comment type="subcellular location">
    <subcellularLocation>
        <location evidence="2">Cytoplasm</location>
    </subcellularLocation>
    <subcellularLocation>
        <location evidence="1">Endosome membrane</location>
        <topology evidence="1">Peripheral membrane protein</topology>
    </subcellularLocation>
</comment>
<evidence type="ECO:0000256" key="9">
    <source>
        <dbReference type="SAM" id="MobiDB-lite"/>
    </source>
</evidence>
<keyword evidence="13" id="KW-1185">Reference proteome</keyword>
<protein>
    <recommendedName>
        <fullName evidence="14">DUF605-domain-containing protein</fullName>
    </recommendedName>
</protein>
<feature type="domain" description="Vta1/callose synthase N-terminal" evidence="10">
    <location>
        <begin position="19"/>
        <end position="146"/>
    </location>
</feature>
<keyword evidence="5" id="KW-0963">Cytoplasm</keyword>
<organism evidence="12 13">
    <name type="scientific">Cronartium quercuum f. sp. fusiforme G11</name>
    <dbReference type="NCBI Taxonomy" id="708437"/>
    <lineage>
        <taxon>Eukaryota</taxon>
        <taxon>Fungi</taxon>
        <taxon>Dikarya</taxon>
        <taxon>Basidiomycota</taxon>
        <taxon>Pucciniomycotina</taxon>
        <taxon>Pucciniomycetes</taxon>
        <taxon>Pucciniales</taxon>
        <taxon>Coleosporiaceae</taxon>
        <taxon>Cronartium</taxon>
    </lineage>
</organism>
<evidence type="ECO:0000256" key="4">
    <source>
        <dbReference type="ARBA" id="ARBA00022448"/>
    </source>
</evidence>
<dbReference type="EMBL" id="MU167283">
    <property type="protein sequence ID" value="KAG0145075.1"/>
    <property type="molecule type" value="Genomic_DNA"/>
</dbReference>
<evidence type="ECO:0000256" key="7">
    <source>
        <dbReference type="ARBA" id="ARBA00022927"/>
    </source>
</evidence>
<feature type="compositionally biased region" description="Low complexity" evidence="9">
    <location>
        <begin position="190"/>
        <end position="208"/>
    </location>
</feature>